<dbReference type="InterPro" id="IPR007320">
    <property type="entry name" value="PDCD2_C"/>
</dbReference>
<dbReference type="EMBL" id="BEGY01000018">
    <property type="protein sequence ID" value="GAX76516.1"/>
    <property type="molecule type" value="Genomic_DNA"/>
</dbReference>
<evidence type="ECO:0000259" key="2">
    <source>
        <dbReference type="Pfam" id="PF04194"/>
    </source>
</evidence>
<dbReference type="PANTHER" id="PTHR12298:SF4">
    <property type="entry name" value="PROGRAMMED CELL DEATH PROTEIN 2"/>
    <property type="match status" value="1"/>
</dbReference>
<reference evidence="3 4" key="1">
    <citation type="submission" date="2017-08" db="EMBL/GenBank/DDBJ databases">
        <title>Acidophilic green algal genome provides insights into adaptation to an acidic environment.</title>
        <authorList>
            <person name="Hirooka S."/>
            <person name="Hirose Y."/>
            <person name="Kanesaki Y."/>
            <person name="Higuchi S."/>
            <person name="Fujiwara T."/>
            <person name="Onuma R."/>
            <person name="Era A."/>
            <person name="Ohbayashi R."/>
            <person name="Uzuka A."/>
            <person name="Nozaki H."/>
            <person name="Yoshikawa H."/>
            <person name="Miyagishima S.Y."/>
        </authorList>
    </citation>
    <scope>NUCLEOTIDE SEQUENCE [LARGE SCALE GENOMIC DNA]</scope>
    <source>
        <strain evidence="3 4">NIES-2499</strain>
    </source>
</reference>
<evidence type="ECO:0000313" key="4">
    <source>
        <dbReference type="Proteomes" id="UP000232323"/>
    </source>
</evidence>
<feature type="domain" description="Programmed cell death protein 2 C-terminal" evidence="2">
    <location>
        <begin position="286"/>
        <end position="398"/>
    </location>
</feature>
<accession>A0A250X0D9</accession>
<gene>
    <name evidence="3" type="ORF">CEUSTIGMA_g3962.t1</name>
</gene>
<feature type="region of interest" description="Disordered" evidence="1">
    <location>
        <begin position="124"/>
        <end position="219"/>
    </location>
</feature>
<protein>
    <recommendedName>
        <fullName evidence="2">Programmed cell death protein 2 C-terminal domain-containing protein</fullName>
    </recommendedName>
</protein>
<dbReference type="OrthoDB" id="443682at2759"/>
<organism evidence="3 4">
    <name type="scientific">Chlamydomonas eustigma</name>
    <dbReference type="NCBI Taxonomy" id="1157962"/>
    <lineage>
        <taxon>Eukaryota</taxon>
        <taxon>Viridiplantae</taxon>
        <taxon>Chlorophyta</taxon>
        <taxon>core chlorophytes</taxon>
        <taxon>Chlorophyceae</taxon>
        <taxon>CS clade</taxon>
        <taxon>Chlamydomonadales</taxon>
        <taxon>Chlamydomonadaceae</taxon>
        <taxon>Chlamydomonas</taxon>
    </lineage>
</organism>
<dbReference type="Proteomes" id="UP000232323">
    <property type="component" value="Unassembled WGS sequence"/>
</dbReference>
<proteinExistence type="predicted"/>
<dbReference type="GO" id="GO:0005737">
    <property type="term" value="C:cytoplasm"/>
    <property type="evidence" value="ECO:0007669"/>
    <property type="project" value="InterPro"/>
</dbReference>
<dbReference type="AlphaFoldDB" id="A0A250X0D9"/>
<comment type="caution">
    <text evidence="3">The sequence shown here is derived from an EMBL/GenBank/DDBJ whole genome shotgun (WGS) entry which is preliminary data.</text>
</comment>
<dbReference type="PANTHER" id="PTHR12298">
    <property type="entry name" value="PCDC2 PROGRAMMED CELL DEATH PROTEIN 2 -RELATED"/>
    <property type="match status" value="1"/>
</dbReference>
<feature type="compositionally biased region" description="Polar residues" evidence="1">
    <location>
        <begin position="184"/>
        <end position="205"/>
    </location>
</feature>
<name>A0A250X0D9_9CHLO</name>
<evidence type="ECO:0000256" key="1">
    <source>
        <dbReference type="SAM" id="MobiDB-lite"/>
    </source>
</evidence>
<sequence length="399" mass="43765">MSKIIDDDDASEGELEWLLGFVEPSRNPHDLLRHRFPSKVGGRPAWLNPSDLPSSQQLTCSLTGQPLRFLLQVYAPPPEEEVESIEAFHRTLFVFVSAEGGKLTQPGTVKALRCQLPRYNPFYPSEAPSSSDHFPPSLPDTAKTSTSRDPWHVLEAEEKLKAQGSKKSKKSGGAKSGPADDRQQTVGVSSSGTRADEPCSNSNSKGWEEGTAGSTGGKGIHLYPELELLVEPEADVEEEESAADPLFKRLMKQYEEQVAQEGELTEEDLPEELMDQVEANLSAQQRHYAMFQTRVSLAPEQCLRYCFREGAVPLCPNPEGVPEASSIPPCPRCGGPRIFEFQVMPQLLNYLDIDPEDPSGLDWGTIAVYSCKASCTISLQGQGDTAGSAYAEEHVWVQG</sequence>
<keyword evidence="4" id="KW-1185">Reference proteome</keyword>
<feature type="compositionally biased region" description="Basic and acidic residues" evidence="1">
    <location>
        <begin position="149"/>
        <end position="161"/>
    </location>
</feature>
<dbReference type="Pfam" id="PF04194">
    <property type="entry name" value="PDCD2_C"/>
    <property type="match status" value="1"/>
</dbReference>
<dbReference type="STRING" id="1157962.A0A250X0D9"/>
<evidence type="ECO:0000313" key="3">
    <source>
        <dbReference type="EMBL" id="GAX76516.1"/>
    </source>
</evidence>